<proteinExistence type="predicted"/>
<dbReference type="Pfam" id="PF01070">
    <property type="entry name" value="FMN_dh"/>
    <property type="match status" value="1"/>
</dbReference>
<accession>A0A0U2W8I2</accession>
<dbReference type="Gene3D" id="3.20.20.70">
    <property type="entry name" value="Aldolase class I"/>
    <property type="match status" value="1"/>
</dbReference>
<organism evidence="5">
    <name type="scientific">uncultured bacterium EIL80B09</name>
    <dbReference type="NCBI Taxonomy" id="1768206"/>
    <lineage>
        <taxon>Bacteria</taxon>
        <taxon>environmental samples</taxon>
    </lineage>
</organism>
<dbReference type="SUPFAM" id="SSF51395">
    <property type="entry name" value="FMN-linked oxidoreductases"/>
    <property type="match status" value="1"/>
</dbReference>
<evidence type="ECO:0000256" key="1">
    <source>
        <dbReference type="ARBA" id="ARBA00001917"/>
    </source>
</evidence>
<comment type="cofactor">
    <cofactor evidence="1">
        <name>FMN</name>
        <dbReference type="ChEBI" id="CHEBI:58210"/>
    </cofactor>
</comment>
<evidence type="ECO:0000259" key="4">
    <source>
        <dbReference type="Pfam" id="PF01070"/>
    </source>
</evidence>
<keyword evidence="3" id="KW-0288">FMN</keyword>
<dbReference type="EMBL" id="KT201086">
    <property type="protein sequence ID" value="ALS56056.1"/>
    <property type="molecule type" value="Genomic_DNA"/>
</dbReference>
<evidence type="ECO:0000256" key="3">
    <source>
        <dbReference type="ARBA" id="ARBA00022643"/>
    </source>
</evidence>
<dbReference type="InterPro" id="IPR013785">
    <property type="entry name" value="Aldolase_TIM"/>
</dbReference>
<dbReference type="InterPro" id="IPR000262">
    <property type="entry name" value="FMN-dep_DH"/>
</dbReference>
<sequence>MAEIMPNLKLANSKLDCAIDGGIRNGMDILIGLSYGFKAVGLGRVVAGGLGAGEYIGLTQTFELMKEDLHCSMELLGVQDISEIHEQGEKFRRESMVNGTEYYPNFVF</sequence>
<name>A0A0U2W8I2_9BACT</name>
<feature type="domain" description="FMN-dependent dehydrogenase" evidence="4">
    <location>
        <begin position="11"/>
        <end position="86"/>
    </location>
</feature>
<protein>
    <recommendedName>
        <fullName evidence="4">FMN-dependent dehydrogenase domain-containing protein</fullName>
    </recommendedName>
</protein>
<evidence type="ECO:0000313" key="5">
    <source>
        <dbReference type="EMBL" id="ALS56056.1"/>
    </source>
</evidence>
<dbReference type="PANTHER" id="PTHR10578">
    <property type="entry name" value="S -2-HYDROXY-ACID OXIDASE-RELATED"/>
    <property type="match status" value="1"/>
</dbReference>
<dbReference type="PANTHER" id="PTHR10578:SF107">
    <property type="entry name" value="2-HYDROXYACID OXIDASE 1"/>
    <property type="match status" value="1"/>
</dbReference>
<reference evidence="5" key="1">
    <citation type="journal article" date="2016" name="ISME J.">
        <title>Functional metagenomic screen reveals new and diverse microbial rhodopsins.</title>
        <authorList>
            <person name="Pushkarev A."/>
            <person name="Beja O."/>
        </authorList>
    </citation>
    <scope>NUCLEOTIDE SEQUENCE</scope>
</reference>
<dbReference type="AlphaFoldDB" id="A0A0U2W8I2"/>
<dbReference type="GO" id="GO:0016491">
    <property type="term" value="F:oxidoreductase activity"/>
    <property type="evidence" value="ECO:0007669"/>
    <property type="project" value="InterPro"/>
</dbReference>
<keyword evidence="2" id="KW-0285">Flavoprotein</keyword>
<evidence type="ECO:0000256" key="2">
    <source>
        <dbReference type="ARBA" id="ARBA00022630"/>
    </source>
</evidence>